<protein>
    <submittedName>
        <fullName evidence="1">9224_t:CDS:1</fullName>
    </submittedName>
</protein>
<gene>
    <name evidence="1" type="ORF">ACOLOM_LOCUS10915</name>
</gene>
<proteinExistence type="predicted"/>
<accession>A0ACA9PNI8</accession>
<evidence type="ECO:0000313" key="2">
    <source>
        <dbReference type="Proteomes" id="UP000789525"/>
    </source>
</evidence>
<organism evidence="1 2">
    <name type="scientific">Acaulospora colombiana</name>
    <dbReference type="NCBI Taxonomy" id="27376"/>
    <lineage>
        <taxon>Eukaryota</taxon>
        <taxon>Fungi</taxon>
        <taxon>Fungi incertae sedis</taxon>
        <taxon>Mucoromycota</taxon>
        <taxon>Glomeromycotina</taxon>
        <taxon>Glomeromycetes</taxon>
        <taxon>Diversisporales</taxon>
        <taxon>Acaulosporaceae</taxon>
        <taxon>Acaulospora</taxon>
    </lineage>
</organism>
<dbReference type="Proteomes" id="UP000789525">
    <property type="component" value="Unassembled WGS sequence"/>
</dbReference>
<comment type="caution">
    <text evidence="1">The sequence shown here is derived from an EMBL/GenBank/DDBJ whole genome shotgun (WGS) entry which is preliminary data.</text>
</comment>
<feature type="non-terminal residue" evidence="1">
    <location>
        <position position="1"/>
    </location>
</feature>
<name>A0ACA9PNI8_9GLOM</name>
<evidence type="ECO:0000313" key="1">
    <source>
        <dbReference type="EMBL" id="CAG8716302.1"/>
    </source>
</evidence>
<dbReference type="EMBL" id="CAJVPT010037054">
    <property type="protein sequence ID" value="CAG8716302.1"/>
    <property type="molecule type" value="Genomic_DNA"/>
</dbReference>
<sequence length="51" mass="6103">NILLWGSITYFSLQIAWYKLEFAEYAEMMEKKVATLEGEIEKLKNKSRKEM</sequence>
<reference evidence="1" key="1">
    <citation type="submission" date="2021-06" db="EMBL/GenBank/DDBJ databases">
        <authorList>
            <person name="Kallberg Y."/>
            <person name="Tangrot J."/>
            <person name="Rosling A."/>
        </authorList>
    </citation>
    <scope>NUCLEOTIDE SEQUENCE</scope>
    <source>
        <strain evidence="1">CL356</strain>
    </source>
</reference>
<keyword evidence="2" id="KW-1185">Reference proteome</keyword>